<evidence type="ECO:0000313" key="2">
    <source>
        <dbReference type="EMBL" id="QST85558.1"/>
    </source>
</evidence>
<organism evidence="2 3">
    <name type="scientific">Streptomyces rimosus subsp. rimosus (strain ATCC 10970 / DSM 40260 / JCM 4667 / NRRL 2234)</name>
    <dbReference type="NCBI Taxonomy" id="1265868"/>
    <lineage>
        <taxon>Bacteria</taxon>
        <taxon>Bacillati</taxon>
        <taxon>Actinomycetota</taxon>
        <taxon>Actinomycetes</taxon>
        <taxon>Kitasatosporales</taxon>
        <taxon>Streptomycetaceae</taxon>
        <taxon>Streptomyces</taxon>
    </lineage>
</organism>
<protein>
    <submittedName>
        <fullName evidence="2">Uncharacterized protein</fullName>
    </submittedName>
</protein>
<dbReference type="Proteomes" id="UP000011074">
    <property type="component" value="Chromosome"/>
</dbReference>
<feature type="compositionally biased region" description="Low complexity" evidence="1">
    <location>
        <begin position="11"/>
        <end position="21"/>
    </location>
</feature>
<sequence length="51" mass="5448">MTTTPLPASPDQPCLDPQDPDTGAQYRLLQHAARNGHLLAATVALFDYAAL</sequence>
<dbReference type="AlphaFoldDB" id="A0A8A1V0K5"/>
<proteinExistence type="predicted"/>
<dbReference type="GeneID" id="66860400"/>
<dbReference type="RefSeq" id="WP_156100301.1">
    <property type="nucleotide sequence ID" value="NZ_CP048261.1"/>
</dbReference>
<reference evidence="2" key="3">
    <citation type="journal article" date="2021" name="bioRxiv">
        <title>Bilateral symmetry of linear streptomycete chromosomes.</title>
        <authorList>
            <person name="Algora-Gallardo L."/>
            <person name="Schniete J.K."/>
            <person name="Mark D.R."/>
            <person name="Hunter I.S."/>
            <person name="Herron P.R."/>
        </authorList>
    </citation>
    <scope>NUCLEOTIDE SEQUENCE</scope>
    <source>
        <strain evidence="2">ATCC 10970</strain>
    </source>
</reference>
<evidence type="ECO:0000313" key="3">
    <source>
        <dbReference type="Proteomes" id="UP000011074"/>
    </source>
</evidence>
<reference evidence="2" key="1">
    <citation type="submission" date="2012-12" db="EMBL/GenBank/DDBJ databases">
        <authorList>
            <person name="Pethick F.E."/>
            <person name="MacFadyen A.C."/>
            <person name="Tang Z."/>
            <person name="Sangal V."/>
            <person name="Tze-Tze L."/>
            <person name="Chu J."/>
            <person name="Guo M."/>
            <person name="Kirby R."/>
            <person name="Hoskisson P.A."/>
            <person name="Herron P.R."/>
            <person name="Hunter I.S."/>
        </authorList>
    </citation>
    <scope>NUCLEOTIDE SEQUENCE</scope>
    <source>
        <strain evidence="2">ATCC 10970</strain>
    </source>
</reference>
<evidence type="ECO:0000256" key="1">
    <source>
        <dbReference type="SAM" id="MobiDB-lite"/>
    </source>
</evidence>
<accession>A0A8A1V0K5</accession>
<name>A0A8A1V0K5_STRR1</name>
<dbReference type="EMBL" id="CP048261">
    <property type="protein sequence ID" value="QST85558.1"/>
    <property type="molecule type" value="Genomic_DNA"/>
</dbReference>
<gene>
    <name evidence="2" type="ORF">SRIM_040470</name>
</gene>
<reference evidence="2" key="2">
    <citation type="submission" date="2020-01" db="EMBL/GenBank/DDBJ databases">
        <authorList>
            <person name="Algora L."/>
            <person name="Schniete J.K."/>
            <person name="MacFadyen A."/>
            <person name="Hoskisson P.A."/>
            <person name="Hunter I.S."/>
            <person name="Herron P.R."/>
        </authorList>
    </citation>
    <scope>NUCLEOTIDE SEQUENCE</scope>
    <source>
        <strain evidence="2">ATCC 10970</strain>
    </source>
</reference>
<feature type="region of interest" description="Disordered" evidence="1">
    <location>
        <begin position="1"/>
        <end position="22"/>
    </location>
</feature>